<name>A0A0N5AML1_9BILA</name>
<evidence type="ECO:0000313" key="4">
    <source>
        <dbReference type="WBParaSite" id="SMUV_0000582301-mRNA-1"/>
    </source>
</evidence>
<dbReference type="SUPFAM" id="SSF50729">
    <property type="entry name" value="PH domain-like"/>
    <property type="match status" value="1"/>
</dbReference>
<dbReference type="Gene3D" id="2.30.29.30">
    <property type="entry name" value="Pleckstrin-homology domain (PH domain)/Phosphotyrosine-binding domain (PTB)"/>
    <property type="match status" value="1"/>
</dbReference>
<dbReference type="WBParaSite" id="SMUV_0000582301-mRNA-1">
    <property type="protein sequence ID" value="SMUV_0000582301-mRNA-1"/>
    <property type="gene ID" value="SMUV_0000582301"/>
</dbReference>
<keyword evidence="3" id="KW-1185">Reference proteome</keyword>
<accession>A0A0N5AML1</accession>
<evidence type="ECO:0000256" key="1">
    <source>
        <dbReference type="SAM" id="MobiDB-lite"/>
    </source>
</evidence>
<dbReference type="GO" id="GO:0007165">
    <property type="term" value="P:signal transduction"/>
    <property type="evidence" value="ECO:0007669"/>
    <property type="project" value="TreeGrafter"/>
</dbReference>
<dbReference type="Proteomes" id="UP000046393">
    <property type="component" value="Unplaced"/>
</dbReference>
<protein>
    <submittedName>
        <fullName evidence="4">PH domain-containing protein</fullName>
    </submittedName>
</protein>
<sequence length="411" mass="46355">MVKMHSLAGEGTREELGRQGTIEIDEQVVESFEPYIIIEGVLEKLKTRSDFFNVPRSPFFRVHNKEKWVKRYFILRCNDPQSFTLEQHADESPKSKVRRVIKMDWVVKVLNNLKNKNKQWIFCTHYCENSSEDPSKVYLAAKSEEEMNRWVTEFCKACGLQQQKIENDRSETHSLSQFGDLRFDERGPEKVSVVHNGFFNDDSFASVDSVADTMGSSINSYVTVNRMPNSESTLNDTGYTLLKNCNSGSEAPLRISVDRRLNSEDGSARQYIHLKNCASSVPNVAMPFAASSNSLNQSTSYDRFSSSNDLVELAPPPRPPKTKRSLQLSNSSACEGRMDAGGDDASAVSLSDTRKLSDISGASPSSMSYGAPPKVLLITYQHYDFKVYAGKNDRILKLVEVLPFFVRQLPY</sequence>
<proteinExistence type="predicted"/>
<dbReference type="PANTHER" id="PTHR45960">
    <property type="entry name" value="GRB2-ASSOCIATED-BINDING PROTEIN"/>
    <property type="match status" value="1"/>
</dbReference>
<dbReference type="InterPro" id="IPR046355">
    <property type="entry name" value="Gab1-4-like"/>
</dbReference>
<dbReference type="GO" id="GO:0035591">
    <property type="term" value="F:signaling adaptor activity"/>
    <property type="evidence" value="ECO:0007669"/>
    <property type="project" value="TreeGrafter"/>
</dbReference>
<feature type="region of interest" description="Disordered" evidence="1">
    <location>
        <begin position="306"/>
        <end position="349"/>
    </location>
</feature>
<dbReference type="SMART" id="SM00233">
    <property type="entry name" value="PH"/>
    <property type="match status" value="1"/>
</dbReference>
<dbReference type="InterPro" id="IPR011993">
    <property type="entry name" value="PH-like_dom_sf"/>
</dbReference>
<dbReference type="InterPro" id="IPR001849">
    <property type="entry name" value="PH_domain"/>
</dbReference>
<dbReference type="Pfam" id="PF00169">
    <property type="entry name" value="PH"/>
    <property type="match status" value="1"/>
</dbReference>
<dbReference type="PROSITE" id="PS50003">
    <property type="entry name" value="PH_DOMAIN"/>
    <property type="match status" value="1"/>
</dbReference>
<dbReference type="STRING" id="451379.A0A0N5AML1"/>
<evidence type="ECO:0000313" key="3">
    <source>
        <dbReference type="Proteomes" id="UP000046393"/>
    </source>
</evidence>
<dbReference type="GO" id="GO:0005737">
    <property type="term" value="C:cytoplasm"/>
    <property type="evidence" value="ECO:0007669"/>
    <property type="project" value="TreeGrafter"/>
</dbReference>
<dbReference type="PANTHER" id="PTHR45960:SF2">
    <property type="entry name" value="PROTEIN DAUGHTER OF SEVENLESS"/>
    <property type="match status" value="1"/>
</dbReference>
<feature type="domain" description="PH" evidence="2">
    <location>
        <begin position="35"/>
        <end position="159"/>
    </location>
</feature>
<reference evidence="4" key="1">
    <citation type="submission" date="2017-02" db="UniProtKB">
        <authorList>
            <consortium name="WormBaseParasite"/>
        </authorList>
    </citation>
    <scope>IDENTIFICATION</scope>
</reference>
<evidence type="ECO:0000259" key="2">
    <source>
        <dbReference type="PROSITE" id="PS50003"/>
    </source>
</evidence>
<dbReference type="AlphaFoldDB" id="A0A0N5AML1"/>
<organism evidence="3 4">
    <name type="scientific">Syphacia muris</name>
    <dbReference type="NCBI Taxonomy" id="451379"/>
    <lineage>
        <taxon>Eukaryota</taxon>
        <taxon>Metazoa</taxon>
        <taxon>Ecdysozoa</taxon>
        <taxon>Nematoda</taxon>
        <taxon>Chromadorea</taxon>
        <taxon>Rhabditida</taxon>
        <taxon>Spirurina</taxon>
        <taxon>Oxyuridomorpha</taxon>
        <taxon>Oxyuroidea</taxon>
        <taxon>Oxyuridae</taxon>
        <taxon>Syphacia</taxon>
    </lineage>
</organism>